<evidence type="ECO:0000313" key="2">
    <source>
        <dbReference type="EMBL" id="MBB1162929.1"/>
    </source>
</evidence>
<sequence length="194" mass="20563">MASTGQLLSVNVAGAAPLLAGGRSVLSGIRKRPMADRVAVQPLGLAGDEQADLSVHGGLSKAVYAYPAEHYPLWQTMRAQAGAAAWGEALPHGAMGENLTITGLLEAEACIGDLLRFPDCTLAVSEPRQPCFKFEAVMGFKQAAKMMVQSGTCGFYLAVREPGTIAAGESFEIVPGPRQVTIRELFLAVRIKHR</sequence>
<dbReference type="InterPro" id="IPR011037">
    <property type="entry name" value="Pyrv_Knase-like_insert_dom_sf"/>
</dbReference>
<dbReference type="PANTHER" id="PTHR30212">
    <property type="entry name" value="PROTEIN YIIM"/>
    <property type="match status" value="1"/>
</dbReference>
<feature type="domain" description="MOSC" evidence="1">
    <location>
        <begin position="32"/>
        <end position="174"/>
    </location>
</feature>
<name>A0A839HTW9_9BURK</name>
<comment type="caution">
    <text evidence="2">The sequence shown here is derived from an EMBL/GenBank/DDBJ whole genome shotgun (WGS) entry which is preliminary data.</text>
</comment>
<dbReference type="Gene3D" id="2.40.33.20">
    <property type="entry name" value="PK beta-barrel domain-like"/>
    <property type="match status" value="1"/>
</dbReference>
<dbReference type="GO" id="GO:0030170">
    <property type="term" value="F:pyridoxal phosphate binding"/>
    <property type="evidence" value="ECO:0007669"/>
    <property type="project" value="InterPro"/>
</dbReference>
<dbReference type="PANTHER" id="PTHR30212:SF2">
    <property type="entry name" value="PROTEIN YIIM"/>
    <property type="match status" value="1"/>
</dbReference>
<evidence type="ECO:0000259" key="1">
    <source>
        <dbReference type="PROSITE" id="PS51340"/>
    </source>
</evidence>
<evidence type="ECO:0000313" key="3">
    <source>
        <dbReference type="Proteomes" id="UP000586093"/>
    </source>
</evidence>
<gene>
    <name evidence="2" type="ORF">H4F90_13170</name>
</gene>
<reference evidence="2 3" key="1">
    <citation type="submission" date="2020-08" db="EMBL/GenBank/DDBJ databases">
        <title>Aquariorum lacteus gen. nov., sp. nov., a new member of the family Comamonadaceae, isolated from freshwater aquarium.</title>
        <authorList>
            <person name="Chun S.-J."/>
        </authorList>
    </citation>
    <scope>NUCLEOTIDE SEQUENCE [LARGE SCALE GENOMIC DNA]</scope>
    <source>
        <strain evidence="2 3">SJAQ100</strain>
    </source>
</reference>
<dbReference type="PROSITE" id="PS51340">
    <property type="entry name" value="MOSC"/>
    <property type="match status" value="1"/>
</dbReference>
<protein>
    <submittedName>
        <fullName evidence="2">MOSC domain-containing protein</fullName>
    </submittedName>
</protein>
<dbReference type="Proteomes" id="UP000586093">
    <property type="component" value="Unassembled WGS sequence"/>
</dbReference>
<dbReference type="SUPFAM" id="SSF50800">
    <property type="entry name" value="PK beta-barrel domain-like"/>
    <property type="match status" value="1"/>
</dbReference>
<dbReference type="EMBL" id="JACIVI010000005">
    <property type="protein sequence ID" value="MBB1162929.1"/>
    <property type="molecule type" value="Genomic_DNA"/>
</dbReference>
<organism evidence="2 3">
    <name type="scientific">Aquariibacter albus</name>
    <dbReference type="NCBI Taxonomy" id="2759899"/>
    <lineage>
        <taxon>Bacteria</taxon>
        <taxon>Pseudomonadati</taxon>
        <taxon>Pseudomonadota</taxon>
        <taxon>Betaproteobacteria</taxon>
        <taxon>Burkholderiales</taxon>
        <taxon>Sphaerotilaceae</taxon>
        <taxon>Aquariibacter</taxon>
    </lineage>
</organism>
<dbReference type="Pfam" id="PF03473">
    <property type="entry name" value="MOSC"/>
    <property type="match status" value="1"/>
</dbReference>
<dbReference type="GO" id="GO:0030151">
    <property type="term" value="F:molybdenum ion binding"/>
    <property type="evidence" value="ECO:0007669"/>
    <property type="project" value="InterPro"/>
</dbReference>
<dbReference type="InterPro" id="IPR052353">
    <property type="entry name" value="Benzoxazolinone_Detox_Enz"/>
</dbReference>
<keyword evidence="3" id="KW-1185">Reference proteome</keyword>
<accession>A0A839HTW9</accession>
<dbReference type="InterPro" id="IPR005302">
    <property type="entry name" value="MoCF_Sase_C"/>
</dbReference>
<proteinExistence type="predicted"/>
<dbReference type="GO" id="GO:0003824">
    <property type="term" value="F:catalytic activity"/>
    <property type="evidence" value="ECO:0007669"/>
    <property type="project" value="InterPro"/>
</dbReference>
<dbReference type="AlphaFoldDB" id="A0A839HTW9"/>
<dbReference type="RefSeq" id="WP_182665333.1">
    <property type="nucleotide sequence ID" value="NZ_JACIVI010000005.1"/>
</dbReference>